<comment type="caution">
    <text evidence="8">The sequence shown here is derived from an EMBL/GenBank/DDBJ whole genome shotgun (WGS) entry which is preliminary data.</text>
</comment>
<feature type="domain" description="Outer membrane protein beta-barrel" evidence="7">
    <location>
        <begin position="42"/>
        <end position="191"/>
    </location>
</feature>
<feature type="signal peptide" evidence="6">
    <location>
        <begin position="1"/>
        <end position="22"/>
    </location>
</feature>
<dbReference type="RefSeq" id="WP_171583130.1">
    <property type="nucleotide sequence ID" value="NZ_JAAVLX010000012.1"/>
</dbReference>
<keyword evidence="4" id="KW-0998">Cell outer membrane</keyword>
<accession>A0A7Y4GXT2</accession>
<dbReference type="NCBIfam" id="TIGR01414">
    <property type="entry name" value="autotrans_barl"/>
    <property type="match status" value="1"/>
</dbReference>
<dbReference type="InterPro" id="IPR006315">
    <property type="entry name" value="OM_autotransptr_brl_dom"/>
</dbReference>
<dbReference type="AlphaFoldDB" id="A0A7Y4GXT2"/>
<gene>
    <name evidence="8" type="ORF">HCN58_31105</name>
</gene>
<comment type="similarity">
    <text evidence="5">Belongs to the Omp25/RopB family.</text>
</comment>
<reference evidence="8 9" key="1">
    <citation type="submission" date="2020-03" db="EMBL/GenBank/DDBJ databases">
        <title>Bradyrhizobium diversity isolated from nodules of Indigofera sp.</title>
        <authorList>
            <person name="Klepa M."/>
            <person name="Helene L."/>
            <person name="Hungria M."/>
        </authorList>
    </citation>
    <scope>NUCLEOTIDE SEQUENCE [LARGE SCALE GENOMIC DNA]</scope>
    <source>
        <strain evidence="8 9">WSM 1791</strain>
    </source>
</reference>
<organism evidence="8 9">
    <name type="scientific">Bradyrhizobium australiense</name>
    <dbReference type="NCBI Taxonomy" id="2721161"/>
    <lineage>
        <taxon>Bacteria</taxon>
        <taxon>Pseudomonadati</taxon>
        <taxon>Pseudomonadota</taxon>
        <taxon>Alphaproteobacteria</taxon>
        <taxon>Hyphomicrobiales</taxon>
        <taxon>Nitrobacteraceae</taxon>
        <taxon>Bradyrhizobium</taxon>
    </lineage>
</organism>
<evidence type="ECO:0000256" key="2">
    <source>
        <dbReference type="ARBA" id="ARBA00022729"/>
    </source>
</evidence>
<dbReference type="Pfam" id="PF13505">
    <property type="entry name" value="OMP_b-brl"/>
    <property type="match status" value="1"/>
</dbReference>
<proteinExistence type="inferred from homology"/>
<dbReference type="InterPro" id="IPR051692">
    <property type="entry name" value="OMP-like"/>
</dbReference>
<evidence type="ECO:0000256" key="3">
    <source>
        <dbReference type="ARBA" id="ARBA00023136"/>
    </source>
</evidence>
<dbReference type="PANTHER" id="PTHR34001:SF3">
    <property type="entry name" value="BLL7405 PROTEIN"/>
    <property type="match status" value="1"/>
</dbReference>
<dbReference type="Gene3D" id="2.40.160.20">
    <property type="match status" value="1"/>
</dbReference>
<dbReference type="Proteomes" id="UP000544122">
    <property type="component" value="Unassembled WGS sequence"/>
</dbReference>
<keyword evidence="9" id="KW-1185">Reference proteome</keyword>
<evidence type="ECO:0000313" key="9">
    <source>
        <dbReference type="Proteomes" id="UP000544122"/>
    </source>
</evidence>
<evidence type="ECO:0000256" key="5">
    <source>
        <dbReference type="ARBA" id="ARBA00038306"/>
    </source>
</evidence>
<dbReference type="PANTHER" id="PTHR34001">
    <property type="entry name" value="BLL7405 PROTEIN"/>
    <property type="match status" value="1"/>
</dbReference>
<comment type="subcellular location">
    <subcellularLocation>
        <location evidence="1">Cell outer membrane</location>
    </subcellularLocation>
</comment>
<protein>
    <submittedName>
        <fullName evidence="8">Porin family protein</fullName>
    </submittedName>
</protein>
<name>A0A7Y4GXT2_9BRAD</name>
<evidence type="ECO:0000313" key="8">
    <source>
        <dbReference type="EMBL" id="NOJ43945.1"/>
    </source>
</evidence>
<dbReference type="GO" id="GO:0009279">
    <property type="term" value="C:cell outer membrane"/>
    <property type="evidence" value="ECO:0007669"/>
    <property type="project" value="UniProtKB-SubCell"/>
</dbReference>
<dbReference type="InterPro" id="IPR011250">
    <property type="entry name" value="OMP/PagP_B-barrel"/>
</dbReference>
<dbReference type="EMBL" id="JAAVLX010000012">
    <property type="protein sequence ID" value="NOJ43945.1"/>
    <property type="molecule type" value="Genomic_DNA"/>
</dbReference>
<keyword evidence="3" id="KW-0472">Membrane</keyword>
<evidence type="ECO:0000256" key="1">
    <source>
        <dbReference type="ARBA" id="ARBA00004442"/>
    </source>
</evidence>
<dbReference type="SUPFAM" id="SSF56925">
    <property type="entry name" value="OMPA-like"/>
    <property type="match status" value="1"/>
</dbReference>
<sequence>MKNLLLVTCSILALGAVAPAFGADLAAQPVYKAPPPPPPQVAAAIYDWSGLYIGINGGWGFSDATGGTVGGQIGYRQQMGQAVFGIEGQGNWADFSGSNVSTTFPLNTNRSTTDAFGLITGLIGYTSNNVLLYAKGGAAVMSNAYQVTSTLTGAQVASIDNTRLGAAVGAGVEVGFAPNWSVGIEYNHLFMPDANVSFATAAGGPPRGPDNGGQPAVVATDRIRQDFDLLTLRLNYKFSPPVLKY</sequence>
<feature type="chain" id="PRO_5031274116" evidence="6">
    <location>
        <begin position="23"/>
        <end position="245"/>
    </location>
</feature>
<keyword evidence="2 6" id="KW-0732">Signal</keyword>
<dbReference type="InterPro" id="IPR027385">
    <property type="entry name" value="Beta-barrel_OMP"/>
</dbReference>
<evidence type="ECO:0000256" key="4">
    <source>
        <dbReference type="ARBA" id="ARBA00023237"/>
    </source>
</evidence>
<evidence type="ECO:0000256" key="6">
    <source>
        <dbReference type="SAM" id="SignalP"/>
    </source>
</evidence>
<evidence type="ECO:0000259" key="7">
    <source>
        <dbReference type="Pfam" id="PF13505"/>
    </source>
</evidence>